<reference evidence="1" key="1">
    <citation type="journal article" date="2015" name="Nature">
        <title>Complex archaea that bridge the gap between prokaryotes and eukaryotes.</title>
        <authorList>
            <person name="Spang A."/>
            <person name="Saw J.H."/>
            <person name="Jorgensen S.L."/>
            <person name="Zaremba-Niedzwiedzka K."/>
            <person name="Martijn J."/>
            <person name="Lind A.E."/>
            <person name="van Eijk R."/>
            <person name="Schleper C."/>
            <person name="Guy L."/>
            <person name="Ettema T.J."/>
        </authorList>
    </citation>
    <scope>NUCLEOTIDE SEQUENCE</scope>
</reference>
<evidence type="ECO:0000313" key="1">
    <source>
        <dbReference type="EMBL" id="KKM87033.1"/>
    </source>
</evidence>
<protein>
    <submittedName>
        <fullName evidence="1">Uncharacterized protein</fullName>
    </submittedName>
</protein>
<dbReference type="AlphaFoldDB" id="A0A0F9KZE0"/>
<name>A0A0F9KZE0_9ZZZZ</name>
<comment type="caution">
    <text evidence="1">The sequence shown here is derived from an EMBL/GenBank/DDBJ whole genome shotgun (WGS) entry which is preliminary data.</text>
</comment>
<gene>
    <name evidence="1" type="ORF">LCGC14_1273040</name>
</gene>
<accession>A0A0F9KZE0</accession>
<proteinExistence type="predicted"/>
<dbReference type="EMBL" id="LAZR01007163">
    <property type="protein sequence ID" value="KKM87033.1"/>
    <property type="molecule type" value="Genomic_DNA"/>
</dbReference>
<sequence length="46" mass="5475">MKKIIESLKYIIKIPFFIIFVILLCFSSSSKEYKNYINEEKNGNNN</sequence>
<organism evidence="1">
    <name type="scientific">marine sediment metagenome</name>
    <dbReference type="NCBI Taxonomy" id="412755"/>
    <lineage>
        <taxon>unclassified sequences</taxon>
        <taxon>metagenomes</taxon>
        <taxon>ecological metagenomes</taxon>
    </lineage>
</organism>